<evidence type="ECO:0000313" key="2">
    <source>
        <dbReference type="EMBL" id="OBQ56892.1"/>
    </source>
</evidence>
<name>A0A1B7XMZ8_9BACT</name>
<organism evidence="2 3">
    <name type="scientific">Halodesulfovibrio spirochaetisodalis</name>
    <dbReference type="NCBI Taxonomy" id="1560234"/>
    <lineage>
        <taxon>Bacteria</taxon>
        <taxon>Pseudomonadati</taxon>
        <taxon>Thermodesulfobacteriota</taxon>
        <taxon>Desulfovibrionia</taxon>
        <taxon>Desulfovibrionales</taxon>
        <taxon>Desulfovibrionaceae</taxon>
        <taxon>Halodesulfovibrio</taxon>
    </lineage>
</organism>
<dbReference type="PATRIC" id="fig|1560234.3.peg.1333"/>
<dbReference type="OrthoDB" id="5432219at2"/>
<accession>A0A1B7XMZ8</accession>
<reference evidence="2 3" key="1">
    <citation type="submission" date="2015-01" db="EMBL/GenBank/DDBJ databases">
        <title>Desulfovibrio sp. JC271 draft genome sequence.</title>
        <authorList>
            <person name="Shivani Y."/>
            <person name="Subhash Y."/>
            <person name="Sasikala C."/>
            <person name="Ramana C.V."/>
        </authorList>
    </citation>
    <scope>NUCLEOTIDE SEQUENCE [LARGE SCALE GENOMIC DNA]</scope>
    <source>
        <strain evidence="2 3">JC271</strain>
    </source>
</reference>
<dbReference type="PANTHER" id="PTHR33507">
    <property type="entry name" value="INNER MEMBRANE PROTEIN YBBJ"/>
    <property type="match status" value="1"/>
</dbReference>
<keyword evidence="1" id="KW-0812">Transmembrane</keyword>
<dbReference type="AlphaFoldDB" id="A0A1B7XMZ8"/>
<dbReference type="PANTHER" id="PTHR33507:SF3">
    <property type="entry name" value="INNER MEMBRANE PROTEIN YBBJ"/>
    <property type="match status" value="1"/>
</dbReference>
<dbReference type="InterPro" id="IPR012340">
    <property type="entry name" value="NA-bd_OB-fold"/>
</dbReference>
<evidence type="ECO:0000256" key="1">
    <source>
        <dbReference type="SAM" id="Phobius"/>
    </source>
</evidence>
<keyword evidence="3" id="KW-1185">Reference proteome</keyword>
<dbReference type="EMBL" id="JXMS01000002">
    <property type="protein sequence ID" value="OBQ56892.1"/>
    <property type="molecule type" value="Genomic_DNA"/>
</dbReference>
<dbReference type="InterPro" id="IPR052165">
    <property type="entry name" value="Membrane_assoc_protease"/>
</dbReference>
<dbReference type="GO" id="GO:0005886">
    <property type="term" value="C:plasma membrane"/>
    <property type="evidence" value="ECO:0007669"/>
    <property type="project" value="TreeGrafter"/>
</dbReference>
<dbReference type="Proteomes" id="UP000091979">
    <property type="component" value="Unassembled WGS sequence"/>
</dbReference>
<keyword evidence="1" id="KW-0472">Membrane</keyword>
<dbReference type="STRING" id="1560234.SP90_02225"/>
<feature type="transmembrane region" description="Helical" evidence="1">
    <location>
        <begin position="6"/>
        <end position="25"/>
    </location>
</feature>
<proteinExistence type="predicted"/>
<gene>
    <name evidence="2" type="ORF">SP90_02225</name>
</gene>
<protein>
    <submittedName>
        <fullName evidence="2">Uncharacterized protein</fullName>
    </submittedName>
</protein>
<dbReference type="RefSeq" id="WP_066852101.1">
    <property type="nucleotide sequence ID" value="NZ_JXMS01000002.1"/>
</dbReference>
<evidence type="ECO:0000313" key="3">
    <source>
        <dbReference type="Proteomes" id="UP000091979"/>
    </source>
</evidence>
<dbReference type="Gene3D" id="2.40.50.140">
    <property type="entry name" value="Nucleic acid-binding proteins"/>
    <property type="match status" value="1"/>
</dbReference>
<sequence length="152" mass="16895">MFNIPFDINIIWIVWFSIAVIFFLIEMFTPTFITIFFSAGALLAGGAALLEFSLSAQVATFTISSVVLLILLRKRLPNIFSEAHTENEVQKDHAINAHATVVEAISCNSPGRIKYQGSFWNAEADDDIAPESVVRIVSRKESDPNTFIVTKD</sequence>
<keyword evidence="1" id="KW-1133">Transmembrane helix</keyword>
<feature type="transmembrane region" description="Helical" evidence="1">
    <location>
        <begin position="56"/>
        <end position="72"/>
    </location>
</feature>
<comment type="caution">
    <text evidence="2">The sequence shown here is derived from an EMBL/GenBank/DDBJ whole genome shotgun (WGS) entry which is preliminary data.</text>
</comment>